<organism evidence="2 3">
    <name type="scientific">Jannaschia seosinensis</name>
    <dbReference type="NCBI Taxonomy" id="313367"/>
    <lineage>
        <taxon>Bacteria</taxon>
        <taxon>Pseudomonadati</taxon>
        <taxon>Pseudomonadota</taxon>
        <taxon>Alphaproteobacteria</taxon>
        <taxon>Rhodobacterales</taxon>
        <taxon>Roseobacteraceae</taxon>
        <taxon>Jannaschia</taxon>
    </lineage>
</organism>
<accession>A0A0M7BBX5</accession>
<dbReference type="EMBL" id="CYPR01000097">
    <property type="protein sequence ID" value="CUH38845.1"/>
    <property type="molecule type" value="Genomic_DNA"/>
</dbReference>
<proteinExistence type="predicted"/>
<keyword evidence="3" id="KW-1185">Reference proteome</keyword>
<dbReference type="STRING" id="313367.JSE7799_01563"/>
<gene>
    <name evidence="2" type="ORF">JSE7799_01563</name>
</gene>
<dbReference type="Proteomes" id="UP000049455">
    <property type="component" value="Unassembled WGS sequence"/>
</dbReference>
<reference evidence="2 3" key="1">
    <citation type="submission" date="2015-09" db="EMBL/GenBank/DDBJ databases">
        <authorList>
            <person name="Jackson K.R."/>
            <person name="Lunt B.L."/>
            <person name="Fisher J.N.B."/>
            <person name="Gardner A.V."/>
            <person name="Bailey M.E."/>
            <person name="Deus L.M."/>
            <person name="Earl A.S."/>
            <person name="Gibby P.D."/>
            <person name="Hartmann K.A."/>
            <person name="Liu J.E."/>
            <person name="Manci A.M."/>
            <person name="Nielsen D.A."/>
            <person name="Solomon M.B."/>
            <person name="Breakwell D.P."/>
            <person name="Burnett S.H."/>
            <person name="Grose J.H."/>
        </authorList>
    </citation>
    <scope>NUCLEOTIDE SEQUENCE [LARGE SCALE GENOMIC DNA]</scope>
    <source>
        <strain evidence="2 3">CECT 7799</strain>
    </source>
</reference>
<feature type="signal peptide" evidence="1">
    <location>
        <begin position="1"/>
        <end position="19"/>
    </location>
</feature>
<sequence>MIRVLLLLLALAACAPASGSNGFGSGLRDIAAQRVRFAAEAVCLNNPTRRAQERAAARLDFPIKDRDGRATVYANPGTLTFLRIGPAPEQSYTDDRGQRRVVQGNGCSVGSPAVGVELANRLAGEILAPRLVDGSDILEAPRGAGTNLEGGVGFFFEGLAVTLPLAQTMFTDPETGESIAFDHPVILIVHG</sequence>
<evidence type="ECO:0000256" key="1">
    <source>
        <dbReference type="SAM" id="SignalP"/>
    </source>
</evidence>
<dbReference type="OrthoDB" id="7657436at2"/>
<evidence type="ECO:0000313" key="3">
    <source>
        <dbReference type="Proteomes" id="UP000049455"/>
    </source>
</evidence>
<name>A0A0M7BBX5_9RHOB</name>
<dbReference type="RefSeq" id="WP_055663113.1">
    <property type="nucleotide sequence ID" value="NZ_CYPR01000097.1"/>
</dbReference>
<keyword evidence="1" id="KW-0732">Signal</keyword>
<protein>
    <submittedName>
        <fullName evidence="2">Uncharacterized protein</fullName>
    </submittedName>
</protein>
<feature type="chain" id="PRO_5005809859" evidence="1">
    <location>
        <begin position="20"/>
        <end position="191"/>
    </location>
</feature>
<evidence type="ECO:0000313" key="2">
    <source>
        <dbReference type="EMBL" id="CUH38845.1"/>
    </source>
</evidence>
<dbReference type="AlphaFoldDB" id="A0A0M7BBX5"/>